<sequence length="370" mass="42211">MAKTRLKNHGKSKSSVKNSKKKAGNGVLDVDLVVSMGKISEIEPLEFSDEEGLQGEGRLNEGEDRHDFQPLSPNSSLKEIQRQDEARSDARNDFIHFLMASNQCNSEIRQGKNSIPPILRSKSVMHNLENSFKDTEQEFRDQVMNGGYVFFSRRPVILKPWDPNINFKKEDVKCVPIRIQREDLELKYWGQRSLFKIVGQLGKPLMEDAVTKDRERLSYARVLIEVQMDQQLPSMIDFENEYGLNISVSVKYEWKPIRCSHCSGIGHSAEECKKVVVPSKQQWVVKNDNRKTNIPDVPDADGFIKISKGPRVDRSEKQQVPPVVRMENTFHALSLEEQDGNSGVINVEYGIDKATTDGENIDNTRERSSF</sequence>
<dbReference type="InterPro" id="IPR040256">
    <property type="entry name" value="At4g02000-like"/>
</dbReference>
<accession>A0A803NQ60</accession>
<reference evidence="2" key="1">
    <citation type="submission" date="2018-11" db="EMBL/GenBank/DDBJ databases">
        <authorList>
            <person name="Grassa J C."/>
        </authorList>
    </citation>
    <scope>NUCLEOTIDE SEQUENCE [LARGE SCALE GENOMIC DNA]</scope>
</reference>
<dbReference type="AlphaFoldDB" id="A0A803NQ60"/>
<dbReference type="EnsemblPlants" id="evm.model.01.66">
    <property type="protein sequence ID" value="cds.evm.model.01.66"/>
    <property type="gene ID" value="evm.TU.01.66"/>
</dbReference>
<reference evidence="2" key="2">
    <citation type="submission" date="2021-03" db="UniProtKB">
        <authorList>
            <consortium name="EnsemblPlants"/>
        </authorList>
    </citation>
    <scope>IDENTIFICATION</scope>
</reference>
<evidence type="ECO:0008006" key="4">
    <source>
        <dbReference type="Google" id="ProtNLM"/>
    </source>
</evidence>
<organism evidence="2 3">
    <name type="scientific">Cannabis sativa</name>
    <name type="common">Hemp</name>
    <name type="synonym">Marijuana</name>
    <dbReference type="NCBI Taxonomy" id="3483"/>
    <lineage>
        <taxon>Eukaryota</taxon>
        <taxon>Viridiplantae</taxon>
        <taxon>Streptophyta</taxon>
        <taxon>Embryophyta</taxon>
        <taxon>Tracheophyta</taxon>
        <taxon>Spermatophyta</taxon>
        <taxon>Magnoliopsida</taxon>
        <taxon>eudicotyledons</taxon>
        <taxon>Gunneridae</taxon>
        <taxon>Pentapetalae</taxon>
        <taxon>rosids</taxon>
        <taxon>fabids</taxon>
        <taxon>Rosales</taxon>
        <taxon>Cannabaceae</taxon>
        <taxon>Cannabis</taxon>
    </lineage>
</organism>
<dbReference type="PANTHER" id="PTHR31286">
    <property type="entry name" value="GLYCINE-RICH CELL WALL STRUCTURAL PROTEIN 1.8-LIKE"/>
    <property type="match status" value="1"/>
</dbReference>
<proteinExistence type="predicted"/>
<evidence type="ECO:0000313" key="3">
    <source>
        <dbReference type="Proteomes" id="UP000596661"/>
    </source>
</evidence>
<name>A0A803NQ60_CANSA</name>
<evidence type="ECO:0000313" key="2">
    <source>
        <dbReference type="EnsemblPlants" id="cds.evm.model.01.66"/>
    </source>
</evidence>
<feature type="region of interest" description="Disordered" evidence="1">
    <location>
        <begin position="1"/>
        <end position="22"/>
    </location>
</feature>
<dbReference type="EMBL" id="UZAU01000002">
    <property type="status" value="NOT_ANNOTATED_CDS"/>
    <property type="molecule type" value="Genomic_DNA"/>
</dbReference>
<evidence type="ECO:0000256" key="1">
    <source>
        <dbReference type="SAM" id="MobiDB-lite"/>
    </source>
</evidence>
<dbReference type="PANTHER" id="PTHR31286:SF165">
    <property type="entry name" value="DUF4283 DOMAIN-CONTAINING PROTEIN"/>
    <property type="match status" value="1"/>
</dbReference>
<dbReference type="Gramene" id="evm.model.01.66">
    <property type="protein sequence ID" value="cds.evm.model.01.66"/>
    <property type="gene ID" value="evm.TU.01.66"/>
</dbReference>
<keyword evidence="3" id="KW-1185">Reference proteome</keyword>
<feature type="region of interest" description="Disordered" evidence="1">
    <location>
        <begin position="45"/>
        <end position="74"/>
    </location>
</feature>
<feature type="compositionally biased region" description="Basic and acidic residues" evidence="1">
    <location>
        <begin position="58"/>
        <end position="68"/>
    </location>
</feature>
<dbReference type="Proteomes" id="UP000596661">
    <property type="component" value="Chromosome 1"/>
</dbReference>
<protein>
    <recommendedName>
        <fullName evidence="4">DUF4283 domain-containing protein</fullName>
    </recommendedName>
</protein>